<dbReference type="AlphaFoldDB" id="A0A191ZIV8"/>
<dbReference type="Pfam" id="PF03625">
    <property type="entry name" value="DUF302"/>
    <property type="match status" value="1"/>
</dbReference>
<dbReference type="PANTHER" id="PTHR38342">
    <property type="entry name" value="SLR5037 PROTEIN"/>
    <property type="match status" value="1"/>
</dbReference>
<protein>
    <recommendedName>
        <fullName evidence="1">DUF302 domain-containing protein</fullName>
    </recommendedName>
</protein>
<evidence type="ECO:0000259" key="1">
    <source>
        <dbReference type="Pfam" id="PF03625"/>
    </source>
</evidence>
<dbReference type="SUPFAM" id="SSF103247">
    <property type="entry name" value="TT1751-like"/>
    <property type="match status" value="1"/>
</dbReference>
<feature type="domain" description="DUF302" evidence="1">
    <location>
        <begin position="33"/>
        <end position="95"/>
    </location>
</feature>
<dbReference type="KEGG" id="haz:A9404_10690"/>
<dbReference type="OrthoDB" id="9791067at2"/>
<gene>
    <name evidence="2" type="ORF">A9404_10690</name>
</gene>
<dbReference type="InterPro" id="IPR016796">
    <property type="entry name" value="UCP021774"/>
</dbReference>
<sequence length="128" mass="13905">MLIEKKSPYDLETTCQRLTEAVKANGFGVLHVHDIKNTLEGKGIPFDPACRVFEVCNPKRAKEVLTIQISLANALPCRIAVYERDGGIIVSMMSPASILNVLSDDQTLAEIATSVEASMVTMIDQAIA</sequence>
<dbReference type="PIRSF" id="PIRSF021774">
    <property type="entry name" value="UCP021774"/>
    <property type="match status" value="1"/>
</dbReference>
<proteinExistence type="predicted"/>
<dbReference type="Gene3D" id="3.30.310.70">
    <property type="entry name" value="TT1751-like domain"/>
    <property type="match status" value="1"/>
</dbReference>
<evidence type="ECO:0000313" key="3">
    <source>
        <dbReference type="Proteomes" id="UP000078596"/>
    </source>
</evidence>
<dbReference type="InterPro" id="IPR005180">
    <property type="entry name" value="DUF302"/>
</dbReference>
<dbReference type="CDD" id="cd14797">
    <property type="entry name" value="DUF302"/>
    <property type="match status" value="1"/>
</dbReference>
<evidence type="ECO:0000313" key="2">
    <source>
        <dbReference type="EMBL" id="ANJ67782.1"/>
    </source>
</evidence>
<reference evidence="2 3" key="1">
    <citation type="submission" date="2016-06" db="EMBL/GenBank/DDBJ databases">
        <title>Insight into the functional genes involving in sulfur oxidation in Pearl River water.</title>
        <authorList>
            <person name="Luo J."/>
            <person name="Tan X."/>
            <person name="Lin W."/>
        </authorList>
    </citation>
    <scope>NUCLEOTIDE SEQUENCE [LARGE SCALE GENOMIC DNA]</scope>
    <source>
        <strain evidence="2 3">LS2</strain>
    </source>
</reference>
<dbReference type="PANTHER" id="PTHR38342:SF1">
    <property type="entry name" value="SLR5037 PROTEIN"/>
    <property type="match status" value="1"/>
</dbReference>
<dbReference type="RefSeq" id="WP_066101338.1">
    <property type="nucleotide sequence ID" value="NZ_CP016027.1"/>
</dbReference>
<keyword evidence="3" id="KW-1185">Reference proteome</keyword>
<organism evidence="2 3">
    <name type="scientific">Halothiobacillus diazotrophicus</name>
    <dbReference type="NCBI Taxonomy" id="1860122"/>
    <lineage>
        <taxon>Bacteria</taxon>
        <taxon>Pseudomonadati</taxon>
        <taxon>Pseudomonadota</taxon>
        <taxon>Gammaproteobacteria</taxon>
        <taxon>Chromatiales</taxon>
        <taxon>Halothiobacillaceae</taxon>
        <taxon>Halothiobacillus</taxon>
    </lineage>
</organism>
<accession>A0A191ZIV8</accession>
<dbReference type="InterPro" id="IPR035923">
    <property type="entry name" value="TT1751-like_sf"/>
</dbReference>
<dbReference type="Proteomes" id="UP000078596">
    <property type="component" value="Chromosome"/>
</dbReference>
<name>A0A191ZIV8_9GAMM</name>
<dbReference type="EMBL" id="CP016027">
    <property type="protein sequence ID" value="ANJ67782.1"/>
    <property type="molecule type" value="Genomic_DNA"/>
</dbReference>